<reference evidence="1" key="2">
    <citation type="submission" date="2014-05" db="EMBL/GenBank/DDBJ databases">
        <title>The genome and life-stage specific transcriptomes of Globodera pallida elucidate key aspects of plant parasitism by a cyst nematode.</title>
        <authorList>
            <person name="Cotton J.A."/>
            <person name="Lilley C.J."/>
            <person name="Jones L.M."/>
            <person name="Kikuchi T."/>
            <person name="Reid A.J."/>
            <person name="Thorpe P."/>
            <person name="Tsai I.J."/>
            <person name="Beasley H."/>
            <person name="Blok V."/>
            <person name="Cock P.J.A."/>
            <person name="Van den Akker S.E."/>
            <person name="Holroyd N."/>
            <person name="Hunt M."/>
            <person name="Mantelin S."/>
            <person name="Naghra H."/>
            <person name="Pain A."/>
            <person name="Palomares-Rius J.E."/>
            <person name="Zarowiecki M."/>
            <person name="Berriman M."/>
            <person name="Jones J.T."/>
            <person name="Urwin P.E."/>
        </authorList>
    </citation>
    <scope>NUCLEOTIDE SEQUENCE [LARGE SCALE GENOMIC DNA]</scope>
    <source>
        <strain evidence="1">Lindley</strain>
    </source>
</reference>
<proteinExistence type="predicted"/>
<protein>
    <submittedName>
        <fullName evidence="2">DUF4283 domain-containing protein</fullName>
    </submittedName>
</protein>
<evidence type="ECO:0000313" key="1">
    <source>
        <dbReference type="Proteomes" id="UP000050741"/>
    </source>
</evidence>
<sequence>SPAESSQAESSPAELSVHLFPEFPADDNANASSAQAVAKWVLTPRGDGLPKMLCCGLYLKEMEGLKRLFVNASEPVNFIIRLRSFAGIEPFELKNNWTGERLTFRRINKDYGLLVRCPIGREKDKWAEWEKEVAQWSWYCQRNLIMVSFGDSGIGDGPVEAEAGPSEPKKSKK</sequence>
<evidence type="ECO:0000313" key="2">
    <source>
        <dbReference type="WBParaSite" id="GPLIN_001393100"/>
    </source>
</evidence>
<reference evidence="1" key="1">
    <citation type="submission" date="2013-12" db="EMBL/GenBank/DDBJ databases">
        <authorList>
            <person name="Aslett M."/>
        </authorList>
    </citation>
    <scope>NUCLEOTIDE SEQUENCE [LARGE SCALE GENOMIC DNA]</scope>
    <source>
        <strain evidence="1">Lindley</strain>
    </source>
</reference>
<dbReference type="WBParaSite" id="GPLIN_001393100">
    <property type="protein sequence ID" value="GPLIN_001393100"/>
    <property type="gene ID" value="GPLIN_001393100"/>
</dbReference>
<dbReference type="AlphaFoldDB" id="A0A183CM25"/>
<dbReference type="Proteomes" id="UP000050741">
    <property type="component" value="Unassembled WGS sequence"/>
</dbReference>
<organism evidence="1 2">
    <name type="scientific">Globodera pallida</name>
    <name type="common">Potato cyst nematode worm</name>
    <name type="synonym">Heterodera pallida</name>
    <dbReference type="NCBI Taxonomy" id="36090"/>
    <lineage>
        <taxon>Eukaryota</taxon>
        <taxon>Metazoa</taxon>
        <taxon>Ecdysozoa</taxon>
        <taxon>Nematoda</taxon>
        <taxon>Chromadorea</taxon>
        <taxon>Rhabditida</taxon>
        <taxon>Tylenchina</taxon>
        <taxon>Tylenchomorpha</taxon>
        <taxon>Tylenchoidea</taxon>
        <taxon>Heteroderidae</taxon>
        <taxon>Heteroderinae</taxon>
        <taxon>Globodera</taxon>
    </lineage>
</organism>
<name>A0A183CM25_GLOPA</name>
<reference evidence="2" key="3">
    <citation type="submission" date="2016-06" db="UniProtKB">
        <authorList>
            <consortium name="WormBaseParasite"/>
        </authorList>
    </citation>
    <scope>IDENTIFICATION</scope>
</reference>
<keyword evidence="1" id="KW-1185">Reference proteome</keyword>
<accession>A0A183CM25</accession>